<evidence type="ECO:0000313" key="6">
    <source>
        <dbReference type="WBParaSite" id="TCNE_0001586301-mRNA-1"/>
    </source>
</evidence>
<keyword evidence="1" id="KW-0863">Zinc-finger</keyword>
<sequence>MDAVMRMNALSGMPHGAMLTPRCALCNYQALNQEDNLHHQMNHLIGTQNDNSLACLYSSIGIQNPPRPPSQTTAEEDEAKPTTKHECEERSGSEERDRTSANVDQDERLVSNTSGESHTSPVGSAKTSSDEGSLITDETGDKGARKRKAGLKLNQIAARLQEKNSPGVDDVVMADTSDCVSSEVDQQSKMEEYEKEGAGESPPAPSLPISAPIASRPAPTRLLPHLTLANDAGNLNIFQQACIAHMQSMEQKLRSAFEMWRFSCPHCKMAFQDEPLFHIHMGYHGYDNPFKCNRCGQACNDGLTFNLHLLQAKH</sequence>
<dbReference type="Gene3D" id="3.30.160.60">
    <property type="entry name" value="Classic Zinc Finger"/>
    <property type="match status" value="1"/>
</dbReference>
<dbReference type="PROSITE" id="PS00028">
    <property type="entry name" value="ZINC_FINGER_C2H2_1"/>
    <property type="match status" value="2"/>
</dbReference>
<dbReference type="EMBL" id="UYWY01023150">
    <property type="protein sequence ID" value="VDM47183.1"/>
    <property type="molecule type" value="Genomic_DNA"/>
</dbReference>
<protein>
    <submittedName>
        <fullName evidence="6">C2H2-type domain-containing protein</fullName>
    </submittedName>
</protein>
<feature type="compositionally biased region" description="Basic and acidic residues" evidence="2">
    <location>
        <begin position="186"/>
        <end position="198"/>
    </location>
</feature>
<evidence type="ECO:0000256" key="1">
    <source>
        <dbReference type="PROSITE-ProRule" id="PRU00042"/>
    </source>
</evidence>
<feature type="domain" description="C2H2-type" evidence="3">
    <location>
        <begin position="262"/>
        <end position="289"/>
    </location>
</feature>
<dbReference type="InterPro" id="IPR013087">
    <property type="entry name" value="Znf_C2H2_type"/>
</dbReference>
<dbReference type="InterPro" id="IPR036236">
    <property type="entry name" value="Znf_C2H2_sf"/>
</dbReference>
<organism evidence="5 6">
    <name type="scientific">Toxocara canis</name>
    <name type="common">Canine roundworm</name>
    <dbReference type="NCBI Taxonomy" id="6265"/>
    <lineage>
        <taxon>Eukaryota</taxon>
        <taxon>Metazoa</taxon>
        <taxon>Ecdysozoa</taxon>
        <taxon>Nematoda</taxon>
        <taxon>Chromadorea</taxon>
        <taxon>Rhabditida</taxon>
        <taxon>Spirurina</taxon>
        <taxon>Ascaridomorpha</taxon>
        <taxon>Ascaridoidea</taxon>
        <taxon>Toxocaridae</taxon>
        <taxon>Toxocara</taxon>
    </lineage>
</organism>
<name>A0A183V542_TOXCA</name>
<evidence type="ECO:0000259" key="3">
    <source>
        <dbReference type="PROSITE" id="PS50157"/>
    </source>
</evidence>
<evidence type="ECO:0000313" key="5">
    <source>
        <dbReference type="Proteomes" id="UP000050794"/>
    </source>
</evidence>
<accession>A0A183V542</accession>
<evidence type="ECO:0000256" key="2">
    <source>
        <dbReference type="SAM" id="MobiDB-lite"/>
    </source>
</evidence>
<feature type="region of interest" description="Disordered" evidence="2">
    <location>
        <begin position="180"/>
        <end position="215"/>
    </location>
</feature>
<reference evidence="6" key="1">
    <citation type="submission" date="2016-06" db="UniProtKB">
        <authorList>
            <consortium name="WormBaseParasite"/>
        </authorList>
    </citation>
    <scope>IDENTIFICATION</scope>
</reference>
<dbReference type="WBParaSite" id="TCNE_0001586301-mRNA-1">
    <property type="protein sequence ID" value="TCNE_0001586301-mRNA-1"/>
    <property type="gene ID" value="TCNE_0001586301"/>
</dbReference>
<keyword evidence="1" id="KW-0479">Metal-binding</keyword>
<dbReference type="PROSITE" id="PS50157">
    <property type="entry name" value="ZINC_FINGER_C2H2_2"/>
    <property type="match status" value="1"/>
</dbReference>
<proteinExistence type="predicted"/>
<dbReference type="GO" id="GO:0008270">
    <property type="term" value="F:zinc ion binding"/>
    <property type="evidence" value="ECO:0007669"/>
    <property type="project" value="UniProtKB-KW"/>
</dbReference>
<dbReference type="SUPFAM" id="SSF57667">
    <property type="entry name" value="beta-beta-alpha zinc fingers"/>
    <property type="match status" value="1"/>
</dbReference>
<keyword evidence="1" id="KW-0862">Zinc</keyword>
<dbReference type="SMART" id="SM00355">
    <property type="entry name" value="ZnF_C2H2"/>
    <property type="match status" value="3"/>
</dbReference>
<evidence type="ECO:0000313" key="4">
    <source>
        <dbReference type="EMBL" id="VDM47183.1"/>
    </source>
</evidence>
<dbReference type="Proteomes" id="UP000050794">
    <property type="component" value="Unassembled WGS sequence"/>
</dbReference>
<dbReference type="AlphaFoldDB" id="A0A183V542"/>
<keyword evidence="5" id="KW-1185">Reference proteome</keyword>
<reference evidence="4 5" key="2">
    <citation type="submission" date="2018-11" db="EMBL/GenBank/DDBJ databases">
        <authorList>
            <consortium name="Pathogen Informatics"/>
        </authorList>
    </citation>
    <scope>NUCLEOTIDE SEQUENCE [LARGE SCALE GENOMIC DNA]</scope>
</reference>
<feature type="compositionally biased region" description="Basic and acidic residues" evidence="2">
    <location>
        <begin position="79"/>
        <end position="109"/>
    </location>
</feature>
<feature type="region of interest" description="Disordered" evidence="2">
    <location>
        <begin position="59"/>
        <end position="147"/>
    </location>
</feature>
<feature type="compositionally biased region" description="Polar residues" evidence="2">
    <location>
        <begin position="110"/>
        <end position="131"/>
    </location>
</feature>
<gene>
    <name evidence="4" type="ORF">TCNE_LOCUS15862</name>
</gene>